<protein>
    <submittedName>
        <fullName evidence="3">Glycosyl hydrolase family 88</fullName>
    </submittedName>
</protein>
<dbReference type="PANTHER" id="PTHR33886">
    <property type="entry name" value="UNSATURATED RHAMNOGALACTURONAN HYDROLASE (EUROFUNG)"/>
    <property type="match status" value="1"/>
</dbReference>
<dbReference type="RefSeq" id="WP_002580440.1">
    <property type="nucleotide sequence ID" value="NZ_AP019716.1"/>
</dbReference>
<dbReference type="InterPro" id="IPR052043">
    <property type="entry name" value="PolySaccharide_Degr_Enz"/>
</dbReference>
<evidence type="ECO:0000313" key="7">
    <source>
        <dbReference type="Proteomes" id="UP000515243"/>
    </source>
</evidence>
<reference evidence="3 5" key="1">
    <citation type="submission" date="2016-01" db="EMBL/GenBank/DDBJ databases">
        <title>Characterization of the Clostridium difficile lineages that are prevalent in Hong Kong and China.</title>
        <authorList>
            <person name="Kwok J.S.-L."/>
            <person name="Lam W.-Y."/>
            <person name="Ip M."/>
            <person name="Chan T.-F."/>
            <person name="Hawkey P.M."/>
            <person name="Tsui S.K.-W."/>
        </authorList>
    </citation>
    <scope>NUCLEOTIDE SEQUENCE [LARGE SCALE GENOMIC DNA]</scope>
    <source>
        <strain evidence="3 5">300064</strain>
    </source>
</reference>
<dbReference type="EMBL" id="CP040626">
    <property type="protein sequence ID" value="QMW91282.1"/>
    <property type="molecule type" value="Genomic_DNA"/>
</dbReference>
<evidence type="ECO:0000313" key="2">
    <source>
        <dbReference type="EMBL" id="NAS16939.1"/>
    </source>
</evidence>
<evidence type="ECO:0000313" key="3">
    <source>
        <dbReference type="EMBL" id="PPV15773.1"/>
    </source>
</evidence>
<dbReference type="InterPro" id="IPR012341">
    <property type="entry name" value="6hp_glycosidase-like_sf"/>
</dbReference>
<dbReference type="OrthoDB" id="6381507at2"/>
<evidence type="ECO:0000313" key="6">
    <source>
        <dbReference type="Proteomes" id="UP000474042"/>
    </source>
</evidence>
<dbReference type="KEGG" id="cbut:ATN24_11440"/>
<dbReference type="Gene3D" id="1.50.10.10">
    <property type="match status" value="1"/>
</dbReference>
<dbReference type="AlphaFoldDB" id="A0A0A6Q1I5"/>
<dbReference type="Proteomes" id="UP000474042">
    <property type="component" value="Unassembled WGS sequence"/>
</dbReference>
<sequence length="365" mass="42120">MKDYAKWMADSVIARKTDLTSYWAYEFGLTLDGIAEVWKQTKDSKYFEYIKECMDTFVNEDGTIRGYSVDEYNIDHLNNGKILLTIYQETHEEKYRKALELLRTQIAKHPRTKEGVFWHKEIYPEQIWLDGLYMGATFYAKYVNEFGDVSEFDDIAKQFIIARNHTIDPNSGLLYHAYDDAREQPWADKETGLSKHFWSRSMGWFVMALVDTLEELPEDNKYKNEILQIFNDTMNALIKVADKDAHVWYQVLDCGDRKGNYLEASGSSMIAYALFKGVRLGYLPEELREFAKESYRGLIDEFILETPLGLINLNKICFVAGLGGKDNCHGKRDGSFSYYISEPIVCNEPKGLGPFILAASEANLL</sequence>
<dbReference type="GeneID" id="92944500"/>
<evidence type="ECO:0000256" key="1">
    <source>
        <dbReference type="ARBA" id="ARBA00022801"/>
    </source>
</evidence>
<proteinExistence type="predicted"/>
<dbReference type="EMBL" id="LRDH01000096">
    <property type="protein sequence ID" value="PPV15773.1"/>
    <property type="molecule type" value="Genomic_DNA"/>
</dbReference>
<dbReference type="SUPFAM" id="SSF48208">
    <property type="entry name" value="Six-hairpin glycosidases"/>
    <property type="match status" value="1"/>
</dbReference>
<dbReference type="InterPro" id="IPR008928">
    <property type="entry name" value="6-hairpin_glycosidase_sf"/>
</dbReference>
<gene>
    <name evidence="3" type="ORF">AWN73_01395</name>
    <name evidence="4" type="ORF">FF104_10025</name>
    <name evidence="2" type="ORF">GND98_003375</name>
</gene>
<dbReference type="GO" id="GO:0005975">
    <property type="term" value="P:carbohydrate metabolic process"/>
    <property type="evidence" value="ECO:0007669"/>
    <property type="project" value="InterPro"/>
</dbReference>
<dbReference type="Proteomes" id="UP000515243">
    <property type="component" value="Chromosome 1"/>
</dbReference>
<dbReference type="Proteomes" id="UP000238081">
    <property type="component" value="Unassembled WGS sequence"/>
</dbReference>
<reference evidence="2 6" key="3">
    <citation type="submission" date="2020-01" db="EMBL/GenBank/DDBJ databases">
        <title>Genome sequence of a 1,3-propanediol producer, Clostridium butyricum S3.</title>
        <authorList>
            <person name="Zhou J."/>
        </authorList>
    </citation>
    <scope>NUCLEOTIDE SEQUENCE [LARGE SCALE GENOMIC DNA]</scope>
    <source>
        <strain evidence="2 6">S3</strain>
    </source>
</reference>
<name>A0A0A6Q1I5_CLOBU</name>
<evidence type="ECO:0000313" key="4">
    <source>
        <dbReference type="EMBL" id="QMW91282.1"/>
    </source>
</evidence>
<organism evidence="3 5">
    <name type="scientific">Clostridium butyricum</name>
    <dbReference type="NCBI Taxonomy" id="1492"/>
    <lineage>
        <taxon>Bacteria</taxon>
        <taxon>Bacillati</taxon>
        <taxon>Bacillota</taxon>
        <taxon>Clostridia</taxon>
        <taxon>Eubacteriales</taxon>
        <taxon>Clostridiaceae</taxon>
        <taxon>Clostridium</taxon>
    </lineage>
</organism>
<dbReference type="PANTHER" id="PTHR33886:SF8">
    <property type="entry name" value="UNSATURATED RHAMNOGALACTURONAN HYDROLASE (EUROFUNG)"/>
    <property type="match status" value="1"/>
</dbReference>
<dbReference type="EMBL" id="WOFV02000006">
    <property type="protein sequence ID" value="NAS16939.1"/>
    <property type="molecule type" value="Genomic_DNA"/>
</dbReference>
<dbReference type="InterPro" id="IPR010905">
    <property type="entry name" value="Glyco_hydro_88"/>
</dbReference>
<dbReference type="Pfam" id="PF07470">
    <property type="entry name" value="Glyco_hydro_88"/>
    <property type="match status" value="1"/>
</dbReference>
<accession>A0A0A6Q1I5</accession>
<reference evidence="4 7" key="2">
    <citation type="submission" date="2019-05" db="EMBL/GenBank/DDBJ databases">
        <authorList>
            <person name="Schori C."/>
            <person name="Ahrens C."/>
        </authorList>
    </citation>
    <scope>NUCLEOTIDE SEQUENCE [LARGE SCALE GENOMIC DNA]</scope>
    <source>
        <strain evidence="4 7">DSM 10702</strain>
    </source>
</reference>
<keyword evidence="1 3" id="KW-0378">Hydrolase</keyword>
<dbReference type="GO" id="GO:0016787">
    <property type="term" value="F:hydrolase activity"/>
    <property type="evidence" value="ECO:0007669"/>
    <property type="project" value="UniProtKB-KW"/>
</dbReference>
<evidence type="ECO:0000313" key="5">
    <source>
        <dbReference type="Proteomes" id="UP000238081"/>
    </source>
</evidence>